<comment type="caution">
    <text evidence="2">The sequence shown here is derived from an EMBL/GenBank/DDBJ whole genome shotgun (WGS) entry which is preliminary data.</text>
</comment>
<dbReference type="EMBL" id="JAFMOY010000130">
    <property type="protein sequence ID" value="MBU9846731.1"/>
    <property type="molecule type" value="Genomic_DNA"/>
</dbReference>
<dbReference type="RefSeq" id="WP_217150412.1">
    <property type="nucleotide sequence ID" value="NZ_JAFMOY010000130.1"/>
</dbReference>
<evidence type="ECO:0000313" key="2">
    <source>
        <dbReference type="EMBL" id="MBU9846731.1"/>
    </source>
</evidence>
<dbReference type="PANTHER" id="PTHR43540">
    <property type="entry name" value="PEROXYUREIDOACRYLATE/UREIDOACRYLATE AMIDOHYDROLASE-RELATED"/>
    <property type="match status" value="1"/>
</dbReference>
<accession>A0ABS6LIG7</accession>
<dbReference type="InterPro" id="IPR000868">
    <property type="entry name" value="Isochorismatase-like_dom"/>
</dbReference>
<name>A0ABS6LIG7_9GAMM</name>
<sequence>MPEVSFSPQNHALCHWWQHDGQHFRGPTSPHSAGAVLSNICLLIAKARQAQVPVFFARHTGLNDSPLSEQSPLTQLIPEMDVNVERDIVFIKKHPSCFRDTGMQLQLIQRGVKRVVIAGMKTEFCVDTTCKVASELGFKTVLISDAQTTVDNVFLSENEIIAHHNVTLAGPFVSLATADNLRFAPD</sequence>
<gene>
    <name evidence="2" type="ORF">J1784_17165</name>
</gene>
<protein>
    <submittedName>
        <fullName evidence="2">Isochorismatase family protein</fullName>
    </submittedName>
</protein>
<evidence type="ECO:0000259" key="1">
    <source>
        <dbReference type="Pfam" id="PF00857"/>
    </source>
</evidence>
<organism evidence="2 3">
    <name type="scientific">Rahnella ecdela</name>
    <dbReference type="NCBI Taxonomy" id="2816250"/>
    <lineage>
        <taxon>Bacteria</taxon>
        <taxon>Pseudomonadati</taxon>
        <taxon>Pseudomonadota</taxon>
        <taxon>Gammaproteobacteria</taxon>
        <taxon>Enterobacterales</taxon>
        <taxon>Yersiniaceae</taxon>
        <taxon>Rahnella</taxon>
    </lineage>
</organism>
<evidence type="ECO:0000313" key="3">
    <source>
        <dbReference type="Proteomes" id="UP000739284"/>
    </source>
</evidence>
<reference evidence="2 3" key="1">
    <citation type="submission" date="2021-03" db="EMBL/GenBank/DDBJ databases">
        <title>Five novel Rahnella species.</title>
        <authorList>
            <person name="Brady C."/>
            <person name="Asselin J."/>
            <person name="Beer S."/>
            <person name="Bruberg M.B."/>
            <person name="Crampton B."/>
            <person name="Venter S."/>
            <person name="Arnold D."/>
            <person name="Denman S."/>
        </authorList>
    </citation>
    <scope>NUCLEOTIDE SEQUENCE [LARGE SCALE GENOMIC DNA]</scope>
    <source>
        <strain evidence="2 3">FRB 231</strain>
    </source>
</reference>
<feature type="domain" description="Isochorismatase-like" evidence="1">
    <location>
        <begin position="26"/>
        <end position="151"/>
    </location>
</feature>
<keyword evidence="3" id="KW-1185">Reference proteome</keyword>
<dbReference type="Pfam" id="PF00857">
    <property type="entry name" value="Isochorismatase"/>
    <property type="match status" value="1"/>
</dbReference>
<dbReference type="PANTHER" id="PTHR43540:SF6">
    <property type="entry name" value="ISOCHORISMATASE-LIKE DOMAIN-CONTAINING PROTEIN"/>
    <property type="match status" value="1"/>
</dbReference>
<proteinExistence type="predicted"/>
<dbReference type="InterPro" id="IPR050272">
    <property type="entry name" value="Isochorismatase-like_hydrls"/>
</dbReference>
<dbReference type="Proteomes" id="UP000739284">
    <property type="component" value="Unassembled WGS sequence"/>
</dbReference>